<evidence type="ECO:0000313" key="1">
    <source>
        <dbReference type="EMBL" id="GHE86245.1"/>
    </source>
</evidence>
<reference evidence="2" key="1">
    <citation type="journal article" date="2019" name="Int. J. Syst. Evol. Microbiol.">
        <title>The Global Catalogue of Microorganisms (GCM) 10K type strain sequencing project: providing services to taxonomists for standard genome sequencing and annotation.</title>
        <authorList>
            <consortium name="The Broad Institute Genomics Platform"/>
            <consortium name="The Broad Institute Genome Sequencing Center for Infectious Disease"/>
            <person name="Wu L."/>
            <person name="Ma J."/>
        </authorList>
    </citation>
    <scope>NUCLEOTIDE SEQUENCE [LARGE SCALE GENOMIC DNA]</scope>
    <source>
        <strain evidence="2">CGMCC 1.15922</strain>
    </source>
</reference>
<proteinExistence type="predicted"/>
<protein>
    <recommendedName>
        <fullName evidence="3">Rap1a immunity protein domain-containing protein</fullName>
    </recommendedName>
</protein>
<dbReference type="Proteomes" id="UP000626370">
    <property type="component" value="Unassembled WGS sequence"/>
</dbReference>
<evidence type="ECO:0008006" key="3">
    <source>
        <dbReference type="Google" id="ProtNLM"/>
    </source>
</evidence>
<comment type="caution">
    <text evidence="1">The sequence shown here is derived from an EMBL/GenBank/DDBJ whole genome shotgun (WGS) entry which is preliminary data.</text>
</comment>
<evidence type="ECO:0000313" key="2">
    <source>
        <dbReference type="Proteomes" id="UP000626370"/>
    </source>
</evidence>
<accession>A0ABQ3IJ92</accession>
<name>A0ABQ3IJ92_9GAMM</name>
<keyword evidence="2" id="KW-1185">Reference proteome</keyword>
<dbReference type="EMBL" id="BNAH01000005">
    <property type="protein sequence ID" value="GHE86245.1"/>
    <property type="molecule type" value="Genomic_DNA"/>
</dbReference>
<gene>
    <name evidence="1" type="ORF">GCM10011501_14160</name>
</gene>
<organism evidence="1 2">
    <name type="scientific">Thalassotalea profundi</name>
    <dbReference type="NCBI Taxonomy" id="2036687"/>
    <lineage>
        <taxon>Bacteria</taxon>
        <taxon>Pseudomonadati</taxon>
        <taxon>Pseudomonadota</taxon>
        <taxon>Gammaproteobacteria</taxon>
        <taxon>Alteromonadales</taxon>
        <taxon>Colwelliaceae</taxon>
        <taxon>Thalassotalea</taxon>
    </lineage>
</organism>
<sequence length="124" mass="13860">MMKVIASIALAMVVMPVSYAGSLNWYRVNCIESSDKLVVCNAAVSSTISGIVSGYAVANKPPFFCEKKYFSTELLHTVTRFKPYAKKLTEDEYTIKQQKSLLLSDVMVEYLKHDLPLEGCYSSD</sequence>